<keyword evidence="9" id="KW-0807">Transducer</keyword>
<evidence type="ECO:0000256" key="8">
    <source>
        <dbReference type="ARBA" id="ARBA00023180"/>
    </source>
</evidence>
<gene>
    <name evidence="12" type="ORF">PEVE_00003262</name>
</gene>
<keyword evidence="3 10" id="KW-0812">Transmembrane</keyword>
<comment type="caution">
    <text evidence="12">The sequence shown here is derived from an EMBL/GenBank/DDBJ whole genome shotgun (WGS) entry which is preliminary data.</text>
</comment>
<evidence type="ECO:0000256" key="7">
    <source>
        <dbReference type="ARBA" id="ARBA00023170"/>
    </source>
</evidence>
<comment type="subcellular location">
    <subcellularLocation>
        <location evidence="1">Cell membrane</location>
        <topology evidence="1">Multi-pass membrane protein</topology>
    </subcellularLocation>
</comment>
<feature type="transmembrane region" description="Helical" evidence="10">
    <location>
        <begin position="623"/>
        <end position="646"/>
    </location>
</feature>
<evidence type="ECO:0000256" key="6">
    <source>
        <dbReference type="ARBA" id="ARBA00023136"/>
    </source>
</evidence>
<evidence type="ECO:0000256" key="4">
    <source>
        <dbReference type="ARBA" id="ARBA00022989"/>
    </source>
</evidence>
<keyword evidence="8" id="KW-0325">Glycoprotein</keyword>
<feature type="transmembrane region" description="Helical" evidence="10">
    <location>
        <begin position="850"/>
        <end position="876"/>
    </location>
</feature>
<dbReference type="InterPro" id="IPR000276">
    <property type="entry name" value="GPCR_Rhodpsn"/>
</dbReference>
<dbReference type="PANTHER" id="PTHR24246">
    <property type="entry name" value="OLFACTORY RECEPTOR AND ADENOSINE RECEPTOR"/>
    <property type="match status" value="1"/>
</dbReference>
<keyword evidence="7" id="KW-0675">Receptor</keyword>
<feature type="transmembrane region" description="Helical" evidence="10">
    <location>
        <begin position="26"/>
        <end position="49"/>
    </location>
</feature>
<feature type="transmembrane region" description="Helical" evidence="10">
    <location>
        <begin position="554"/>
        <end position="573"/>
    </location>
</feature>
<dbReference type="CDD" id="cd00637">
    <property type="entry name" value="7tm_classA_rhodopsin-like"/>
    <property type="match status" value="5"/>
</dbReference>
<evidence type="ECO:0000256" key="2">
    <source>
        <dbReference type="ARBA" id="ARBA00022475"/>
    </source>
</evidence>
<dbReference type="Pfam" id="PF00001">
    <property type="entry name" value="7tm_1"/>
    <property type="match status" value="5"/>
</dbReference>
<feature type="transmembrane region" description="Helical" evidence="10">
    <location>
        <begin position="345"/>
        <end position="370"/>
    </location>
</feature>
<dbReference type="PRINTS" id="PR00237">
    <property type="entry name" value="GPCRRHODOPSN"/>
</dbReference>
<feature type="transmembrane region" description="Helical" evidence="10">
    <location>
        <begin position="678"/>
        <end position="698"/>
    </location>
</feature>
<keyword evidence="13" id="KW-1185">Reference proteome</keyword>
<feature type="transmembrane region" description="Helical" evidence="10">
    <location>
        <begin position="432"/>
        <end position="454"/>
    </location>
</feature>
<keyword evidence="5" id="KW-0297">G-protein coupled receptor</keyword>
<feature type="transmembrane region" description="Helical" evidence="10">
    <location>
        <begin position="1007"/>
        <end position="1030"/>
    </location>
</feature>
<proteinExistence type="predicted"/>
<evidence type="ECO:0000256" key="3">
    <source>
        <dbReference type="ARBA" id="ARBA00022692"/>
    </source>
</evidence>
<feature type="transmembrane region" description="Helical" evidence="10">
    <location>
        <begin position="974"/>
        <end position="995"/>
    </location>
</feature>
<feature type="transmembrane region" description="Helical" evidence="10">
    <location>
        <begin position="1161"/>
        <end position="1182"/>
    </location>
</feature>
<evidence type="ECO:0000256" key="10">
    <source>
        <dbReference type="SAM" id="Phobius"/>
    </source>
</evidence>
<feature type="transmembrane region" description="Helical" evidence="10">
    <location>
        <begin position="768"/>
        <end position="793"/>
    </location>
</feature>
<dbReference type="Proteomes" id="UP001159427">
    <property type="component" value="Unassembled WGS sequence"/>
</dbReference>
<feature type="transmembrane region" description="Helical" evidence="10">
    <location>
        <begin position="1078"/>
        <end position="1105"/>
    </location>
</feature>
<feature type="transmembrane region" description="Helical" evidence="10">
    <location>
        <begin position="401"/>
        <end position="426"/>
    </location>
</feature>
<dbReference type="EMBL" id="CALNXI010001196">
    <property type="protein sequence ID" value="CAH3159684.1"/>
    <property type="molecule type" value="Genomic_DNA"/>
</dbReference>
<evidence type="ECO:0000313" key="13">
    <source>
        <dbReference type="Proteomes" id="UP001159427"/>
    </source>
</evidence>
<feature type="transmembrane region" description="Helical" evidence="10">
    <location>
        <begin position="317"/>
        <end position="339"/>
    </location>
</feature>
<name>A0ABN8Q9Q3_9CNID</name>
<evidence type="ECO:0000256" key="1">
    <source>
        <dbReference type="ARBA" id="ARBA00004651"/>
    </source>
</evidence>
<protein>
    <recommendedName>
        <fullName evidence="11">G-protein coupled receptors family 1 profile domain-containing protein</fullName>
    </recommendedName>
</protein>
<evidence type="ECO:0000256" key="9">
    <source>
        <dbReference type="ARBA" id="ARBA00023224"/>
    </source>
</evidence>
<dbReference type="InterPro" id="IPR017452">
    <property type="entry name" value="GPCR_Rhodpsn_7TM"/>
</dbReference>
<dbReference type="PANTHER" id="PTHR24246:SF27">
    <property type="entry name" value="ADENOSINE RECEPTOR, ISOFORM A"/>
    <property type="match status" value="1"/>
</dbReference>
<dbReference type="Gene3D" id="1.20.1070.10">
    <property type="entry name" value="Rhodopsin 7-helix transmembrane proteins"/>
    <property type="match status" value="5"/>
</dbReference>
<feature type="transmembrane region" description="Helical" evidence="10">
    <location>
        <begin position="69"/>
        <end position="91"/>
    </location>
</feature>
<feature type="transmembrane region" description="Helical" evidence="10">
    <location>
        <begin position="475"/>
        <end position="502"/>
    </location>
</feature>
<keyword evidence="6 10" id="KW-0472">Membrane</keyword>
<feature type="domain" description="G-protein coupled receptors family 1 profile" evidence="11">
    <location>
        <begin position="283"/>
        <end position="452"/>
    </location>
</feature>
<evidence type="ECO:0000256" key="5">
    <source>
        <dbReference type="ARBA" id="ARBA00023040"/>
    </source>
</evidence>
<feature type="domain" description="G-protein coupled receptors family 1 profile" evidence="11">
    <location>
        <begin position="986"/>
        <end position="1213"/>
    </location>
</feature>
<feature type="transmembrane region" description="Helical" evidence="10">
    <location>
        <begin position="1194"/>
        <end position="1215"/>
    </location>
</feature>
<feature type="transmembrane region" description="Helical" evidence="10">
    <location>
        <begin position="187"/>
        <end position="215"/>
    </location>
</feature>
<feature type="domain" description="G-protein coupled receptors family 1 profile" evidence="11">
    <location>
        <begin position="747"/>
        <end position="985"/>
    </location>
</feature>
<dbReference type="PROSITE" id="PS50262">
    <property type="entry name" value="G_PROTEIN_RECEP_F1_2"/>
    <property type="match status" value="5"/>
</dbReference>
<feature type="transmembrane region" description="Helical" evidence="10">
    <location>
        <begin position="594"/>
        <end position="617"/>
    </location>
</feature>
<feature type="domain" description="G-protein coupled receptors family 1 profile" evidence="11">
    <location>
        <begin position="492"/>
        <end position="729"/>
    </location>
</feature>
<feature type="transmembrane region" description="Helical" evidence="10">
    <location>
        <begin position="1111"/>
        <end position="1132"/>
    </location>
</feature>
<feature type="transmembrane region" description="Helical" evidence="10">
    <location>
        <begin position="934"/>
        <end position="954"/>
    </location>
</feature>
<feature type="transmembrane region" description="Helical" evidence="10">
    <location>
        <begin position="1036"/>
        <end position="1057"/>
    </location>
</feature>
<accession>A0ABN8Q9Q3</accession>
<feature type="transmembrane region" description="Helical" evidence="10">
    <location>
        <begin position="142"/>
        <end position="164"/>
    </location>
</feature>
<dbReference type="SUPFAM" id="SSF81321">
    <property type="entry name" value="Family A G protein-coupled receptor-like"/>
    <property type="match status" value="5"/>
</dbReference>
<organism evidence="12 13">
    <name type="scientific">Porites evermanni</name>
    <dbReference type="NCBI Taxonomy" id="104178"/>
    <lineage>
        <taxon>Eukaryota</taxon>
        <taxon>Metazoa</taxon>
        <taxon>Cnidaria</taxon>
        <taxon>Anthozoa</taxon>
        <taxon>Hexacorallia</taxon>
        <taxon>Scleractinia</taxon>
        <taxon>Fungiina</taxon>
        <taxon>Poritidae</taxon>
        <taxon>Porites</taxon>
    </lineage>
</organism>
<feature type="transmembrane region" description="Helical" evidence="10">
    <location>
        <begin position="221"/>
        <end position="240"/>
    </location>
</feature>
<keyword evidence="2" id="KW-1003">Cell membrane</keyword>
<feature type="transmembrane region" description="Helical" evidence="10">
    <location>
        <begin position="813"/>
        <end position="838"/>
    </location>
</feature>
<feature type="non-terminal residue" evidence="12">
    <location>
        <position position="1227"/>
    </location>
</feature>
<feature type="domain" description="G-protein coupled receptors family 1 profile" evidence="11">
    <location>
        <begin position="7"/>
        <end position="238"/>
    </location>
</feature>
<keyword evidence="4 10" id="KW-1133">Transmembrane helix</keyword>
<feature type="transmembrane region" description="Helical" evidence="10">
    <location>
        <begin position="727"/>
        <end position="756"/>
    </location>
</feature>
<sequence>SLIVFAANFLTIAVFWVHRNKLRRTYLLLINLVVADLLVGFVYMTPYLTALALPGYIRKSKPNFTTYDYLVIQFQVTFLSTSMFFLVLISLERAFALIWPLLHRTTSTKTFIYGVVAAWLAGVSLGSLTWLVSYGIFEISHYILTFSVVIVLSLATMCTSYLAIRKKLKRSDPTIGTTHTRKLSKTLFLMTGASAAFWVPSLVLFSCLSFAPGIFPEFVKYLLTMIHLCNSVVNPVIYSLRMPMFRQSLRRFRLTNLLTSYQFGRSRSSRWIRIRDTTFDGVITSYTSMFFLVLISLERAFALIWPLLHRTTSTKTFIYGVVAAWLAGVSLGSLTWLVSYGIFEIFHYTLTFSIVNVLSLATMCTSYLAIRKKLKRSHLTIETAHQRQIVEQNTRKLSKTLFLMTGPSAAFWVPSLVLFSCLNFAPGMFPEFVKYLLIMIHMCNSVVNPVIYSLRMPMFRQKSRTFHVPSPMHNLLNLLILLAFLSIIVCISNALTVFVFWAHKSKLKRTSFLVINLAVADLLIGLTDTVEVGAFALPRHIGSNETITEMKGSIVAPFVASFSCASVFFLVLISLERAFALIWPLRHRVTSRKVYTYSVVIAWLAGITIGVFSFLAVVRKYQVKYFAVAATIIIGFSLITICVSYLSIRKKISNRTPAIDTEHSRISIEQNTKLSKTLFIMIGASSALWVPSVTWYNISLWFPSLFPHFVSHLSAMVHLTNSLVNPVIYTIALLCLLVLLSVVVFISNTFTVLVFWIHRKKLSRTSFLVINLAAADLFAGLTEIIEVAGRWTLAGHIDSNKTTQEVNESVPPSFQILSLSASVFFLVLISLERAFALIWPLRHRVTSTKVYIYSVVIAWLAKIAMGVSSFIAFLGIYNLTYFAVGAAVIIGFSLITICVSYLSIRKRINSRTPSIDTEHSRISVEQNTKLSKTLFIVIGASVALWVPSLTWYNISAWYPRLFPHFVIHIFAMPHITNSLSGFIIIANTFTVFVFWIHRIKLKRTFLLVINLTVADLLVGIAQTVFLGLIISKSDYVWISTSFLAVVSGSSVFFLVLISLERAFALIWPLRHRVTSIKVYIYSVVIVWFAGIPIGAFSLLTVYGIFVVTNFVIAYSVVIVLSLFIICLCYLSIRKKLHSPNPAIDKADSRKRVEQNIKLSKTIFFVIGTSIAFWAPSMTLYIIKTFVPNLFPRFVTFILFMLHATNSLVNPMIYSFRMVMFRKTLKQL</sequence>
<feature type="non-terminal residue" evidence="12">
    <location>
        <position position="1"/>
    </location>
</feature>
<feature type="transmembrane region" description="Helical" evidence="10">
    <location>
        <begin position="882"/>
        <end position="904"/>
    </location>
</feature>
<evidence type="ECO:0000259" key="11">
    <source>
        <dbReference type="PROSITE" id="PS50262"/>
    </source>
</evidence>
<reference evidence="12 13" key="1">
    <citation type="submission" date="2022-05" db="EMBL/GenBank/DDBJ databases">
        <authorList>
            <consortium name="Genoscope - CEA"/>
            <person name="William W."/>
        </authorList>
    </citation>
    <scope>NUCLEOTIDE SEQUENCE [LARGE SCALE GENOMIC DNA]</scope>
</reference>
<evidence type="ECO:0000313" key="12">
    <source>
        <dbReference type="EMBL" id="CAH3159684.1"/>
    </source>
</evidence>
<feature type="transmembrane region" description="Helical" evidence="10">
    <location>
        <begin position="111"/>
        <end position="136"/>
    </location>
</feature>